<reference evidence="12 13" key="1">
    <citation type="submission" date="2016-09" db="EMBL/GenBank/DDBJ databases">
        <title>Rhizobium oryziradicis sp. nov., isolated from the root of rice.</title>
        <authorList>
            <person name="Zhao J."/>
            <person name="Zhang X."/>
        </authorList>
    </citation>
    <scope>NUCLEOTIDE SEQUENCE [LARGE SCALE GENOMIC DNA]</scope>
    <source>
        <strain evidence="12 13">N19</strain>
    </source>
</reference>
<organism evidence="12 13">
    <name type="scientific">Rhizobium oryziradicis</name>
    <dbReference type="NCBI Taxonomy" id="1867956"/>
    <lineage>
        <taxon>Bacteria</taxon>
        <taxon>Pseudomonadati</taxon>
        <taxon>Pseudomonadota</taxon>
        <taxon>Alphaproteobacteria</taxon>
        <taxon>Hyphomicrobiales</taxon>
        <taxon>Rhizobiaceae</taxon>
        <taxon>Rhizobium/Agrobacterium group</taxon>
        <taxon>Rhizobium</taxon>
    </lineage>
</organism>
<dbReference type="NCBIfam" id="NF010552">
    <property type="entry name" value="PRK13946.1"/>
    <property type="match status" value="1"/>
</dbReference>
<keyword evidence="11" id="KW-0460">Magnesium</keyword>
<dbReference type="InterPro" id="IPR000623">
    <property type="entry name" value="Shikimate_kinase/TSH1"/>
</dbReference>
<dbReference type="EC" id="2.7.1.71" evidence="3 11"/>
<comment type="similarity">
    <text evidence="2 11">Belongs to the shikimate kinase family.</text>
</comment>
<dbReference type="GO" id="GO:0004765">
    <property type="term" value="F:shikimate kinase activity"/>
    <property type="evidence" value="ECO:0007669"/>
    <property type="project" value="UniProtKB-UniRule"/>
</dbReference>
<feature type="binding site" evidence="11">
    <location>
        <position position="78"/>
    </location>
    <ligand>
        <name>substrate</name>
    </ligand>
</feature>
<dbReference type="GO" id="GO:0005829">
    <property type="term" value="C:cytosol"/>
    <property type="evidence" value="ECO:0007669"/>
    <property type="project" value="TreeGrafter"/>
</dbReference>
<keyword evidence="8 11" id="KW-0067">ATP-binding</keyword>
<feature type="binding site" evidence="11">
    <location>
        <position position="174"/>
    </location>
    <ligand>
        <name>ATP</name>
        <dbReference type="ChEBI" id="CHEBI:30616"/>
    </ligand>
</feature>
<feature type="binding site" evidence="11">
    <location>
        <position position="157"/>
    </location>
    <ligand>
        <name>substrate</name>
    </ligand>
</feature>
<dbReference type="PANTHER" id="PTHR21087">
    <property type="entry name" value="SHIKIMATE KINASE"/>
    <property type="match status" value="1"/>
</dbReference>
<accession>A0A1Q8ZLU3</accession>
<keyword evidence="11" id="KW-0479">Metal-binding</keyword>
<evidence type="ECO:0000313" key="13">
    <source>
        <dbReference type="Proteomes" id="UP000186894"/>
    </source>
</evidence>
<name>A0A1Q8ZLU3_9HYPH</name>
<keyword evidence="5 11" id="KW-0808">Transferase</keyword>
<feature type="binding site" evidence="11">
    <location>
        <position position="36"/>
    </location>
    <ligand>
        <name>Mg(2+)</name>
        <dbReference type="ChEBI" id="CHEBI:18420"/>
    </ligand>
</feature>
<feature type="binding site" evidence="11">
    <location>
        <position position="100"/>
    </location>
    <ligand>
        <name>substrate</name>
    </ligand>
</feature>
<keyword evidence="6 11" id="KW-0547">Nucleotide-binding</keyword>
<evidence type="ECO:0000256" key="5">
    <source>
        <dbReference type="ARBA" id="ARBA00022679"/>
    </source>
</evidence>
<comment type="subcellular location">
    <subcellularLocation>
        <location evidence="11">Cytoplasm</location>
    </subcellularLocation>
</comment>
<evidence type="ECO:0000256" key="11">
    <source>
        <dbReference type="HAMAP-Rule" id="MF_00109"/>
    </source>
</evidence>
<comment type="pathway">
    <text evidence="1 11">Metabolic intermediate biosynthesis; chorismate biosynthesis; chorismate from D-erythrose 4-phosphate and phosphoenolpyruvate: step 5/7.</text>
</comment>
<dbReference type="CDD" id="cd00464">
    <property type="entry name" value="SK"/>
    <property type="match status" value="1"/>
</dbReference>
<dbReference type="RefSeq" id="WP_075641539.1">
    <property type="nucleotide sequence ID" value="NZ_MKIM01000031.1"/>
</dbReference>
<dbReference type="PROSITE" id="PS01128">
    <property type="entry name" value="SHIKIMATE_KINASE"/>
    <property type="match status" value="1"/>
</dbReference>
<sequence>MTHSISLVASPLAERTRAVLKRRNLIFVGLMGAGKSAIGRLVANQLGLPFVDTDNEIERVSRMTISELFATYGEAEFRALETRVIRRLLRSGPKVVSTGGGAFINDKTRRQIERGGISVWLKADLDVLWERVNKRDHRPLLKTENPKLTLENLMNERYPIYQRANVTVISRDERKDIIAAEVMEAVIAHLSQGRKNHE</sequence>
<evidence type="ECO:0000256" key="9">
    <source>
        <dbReference type="ARBA" id="ARBA00023141"/>
    </source>
</evidence>
<dbReference type="PRINTS" id="PR01100">
    <property type="entry name" value="SHIKIMTKNASE"/>
</dbReference>
<dbReference type="EMBL" id="MKIM01000031">
    <property type="protein sequence ID" value="OLP42845.1"/>
    <property type="molecule type" value="Genomic_DNA"/>
</dbReference>
<evidence type="ECO:0000256" key="4">
    <source>
        <dbReference type="ARBA" id="ARBA00022605"/>
    </source>
</evidence>
<dbReference type="STRING" id="1867956.BJF95_01655"/>
<comment type="catalytic activity">
    <reaction evidence="10 11">
        <text>shikimate + ATP = 3-phosphoshikimate + ADP + H(+)</text>
        <dbReference type="Rhea" id="RHEA:13121"/>
        <dbReference type="ChEBI" id="CHEBI:15378"/>
        <dbReference type="ChEBI" id="CHEBI:30616"/>
        <dbReference type="ChEBI" id="CHEBI:36208"/>
        <dbReference type="ChEBI" id="CHEBI:145989"/>
        <dbReference type="ChEBI" id="CHEBI:456216"/>
        <dbReference type="EC" id="2.7.1.71"/>
    </reaction>
</comment>
<gene>
    <name evidence="11" type="primary">aroK</name>
    <name evidence="12" type="ORF">BJF95_01655</name>
</gene>
<dbReference type="OrthoDB" id="9800332at2"/>
<evidence type="ECO:0000256" key="3">
    <source>
        <dbReference type="ARBA" id="ARBA00012154"/>
    </source>
</evidence>
<keyword evidence="7 11" id="KW-0418">Kinase</keyword>
<dbReference type="GO" id="GO:0009423">
    <property type="term" value="P:chorismate biosynthetic process"/>
    <property type="evidence" value="ECO:0007669"/>
    <property type="project" value="UniProtKB-UniRule"/>
</dbReference>
<dbReference type="GO" id="GO:0009073">
    <property type="term" value="P:aromatic amino acid family biosynthetic process"/>
    <property type="evidence" value="ECO:0007669"/>
    <property type="project" value="UniProtKB-KW"/>
</dbReference>
<dbReference type="GO" id="GO:0000287">
    <property type="term" value="F:magnesium ion binding"/>
    <property type="evidence" value="ECO:0007669"/>
    <property type="project" value="UniProtKB-UniRule"/>
</dbReference>
<dbReference type="Pfam" id="PF01202">
    <property type="entry name" value="SKI"/>
    <property type="match status" value="1"/>
</dbReference>
<dbReference type="HAMAP" id="MF_00109">
    <property type="entry name" value="Shikimate_kinase"/>
    <property type="match status" value="1"/>
</dbReference>
<evidence type="ECO:0000256" key="6">
    <source>
        <dbReference type="ARBA" id="ARBA00022741"/>
    </source>
</evidence>
<dbReference type="UniPathway" id="UPA00053">
    <property type="reaction ID" value="UER00088"/>
</dbReference>
<dbReference type="GO" id="GO:0005524">
    <property type="term" value="F:ATP binding"/>
    <property type="evidence" value="ECO:0007669"/>
    <property type="project" value="UniProtKB-UniRule"/>
</dbReference>
<keyword evidence="13" id="KW-1185">Reference proteome</keyword>
<protein>
    <recommendedName>
        <fullName evidence="3 11">Shikimate kinase</fullName>
        <shortName evidence="11">SK</shortName>
        <ecNumber evidence="3 11">2.7.1.71</ecNumber>
    </recommendedName>
</protein>
<evidence type="ECO:0000256" key="8">
    <source>
        <dbReference type="ARBA" id="ARBA00022840"/>
    </source>
</evidence>
<keyword evidence="4 11" id="KW-0028">Amino-acid biosynthesis</keyword>
<comment type="function">
    <text evidence="11">Catalyzes the specific phosphorylation of the 3-hydroxyl group of shikimic acid using ATP as a cosubstrate.</text>
</comment>
<feature type="binding site" evidence="11">
    <location>
        <position position="138"/>
    </location>
    <ligand>
        <name>ATP</name>
        <dbReference type="ChEBI" id="CHEBI:30616"/>
    </ligand>
</feature>
<evidence type="ECO:0000256" key="1">
    <source>
        <dbReference type="ARBA" id="ARBA00004842"/>
    </source>
</evidence>
<dbReference type="InterPro" id="IPR031322">
    <property type="entry name" value="Shikimate/glucono_kinase"/>
</dbReference>
<dbReference type="PANTHER" id="PTHR21087:SF16">
    <property type="entry name" value="SHIKIMATE KINASE 1, CHLOROPLASTIC"/>
    <property type="match status" value="1"/>
</dbReference>
<comment type="subunit">
    <text evidence="11">Monomer.</text>
</comment>
<dbReference type="InterPro" id="IPR027417">
    <property type="entry name" value="P-loop_NTPase"/>
</dbReference>
<dbReference type="Proteomes" id="UP000186894">
    <property type="component" value="Unassembled WGS sequence"/>
</dbReference>
<evidence type="ECO:0000256" key="2">
    <source>
        <dbReference type="ARBA" id="ARBA00006997"/>
    </source>
</evidence>
<comment type="caution">
    <text evidence="12">The sequence shown here is derived from an EMBL/GenBank/DDBJ whole genome shotgun (WGS) entry which is preliminary data.</text>
</comment>
<evidence type="ECO:0000313" key="12">
    <source>
        <dbReference type="EMBL" id="OLP42845.1"/>
    </source>
</evidence>
<dbReference type="Gene3D" id="3.40.50.300">
    <property type="entry name" value="P-loop containing nucleotide triphosphate hydrolases"/>
    <property type="match status" value="1"/>
</dbReference>
<evidence type="ECO:0000256" key="7">
    <source>
        <dbReference type="ARBA" id="ARBA00022777"/>
    </source>
</evidence>
<feature type="binding site" evidence="11">
    <location>
        <begin position="32"/>
        <end position="37"/>
    </location>
    <ligand>
        <name>ATP</name>
        <dbReference type="ChEBI" id="CHEBI:30616"/>
    </ligand>
</feature>
<proteinExistence type="inferred from homology"/>
<dbReference type="GO" id="GO:0008652">
    <property type="term" value="P:amino acid biosynthetic process"/>
    <property type="evidence" value="ECO:0007669"/>
    <property type="project" value="UniProtKB-KW"/>
</dbReference>
<dbReference type="AlphaFoldDB" id="A0A1Q8ZLU3"/>
<keyword evidence="11" id="KW-0963">Cytoplasm</keyword>
<dbReference type="SUPFAM" id="SSF52540">
    <property type="entry name" value="P-loop containing nucleoside triphosphate hydrolases"/>
    <property type="match status" value="1"/>
</dbReference>
<dbReference type="InterPro" id="IPR023000">
    <property type="entry name" value="Shikimate_kinase_CS"/>
</dbReference>
<comment type="cofactor">
    <cofactor evidence="11">
        <name>Mg(2+)</name>
        <dbReference type="ChEBI" id="CHEBI:18420"/>
    </cofactor>
    <text evidence="11">Binds 1 Mg(2+) ion per subunit.</text>
</comment>
<feature type="binding site" evidence="11">
    <location>
        <position position="54"/>
    </location>
    <ligand>
        <name>substrate</name>
    </ligand>
</feature>
<evidence type="ECO:0000256" key="10">
    <source>
        <dbReference type="ARBA" id="ARBA00048567"/>
    </source>
</evidence>
<keyword evidence="9 11" id="KW-0057">Aromatic amino acid biosynthesis</keyword>